<proteinExistence type="predicted"/>
<dbReference type="AlphaFoldDB" id="A0A1M7YHU8"/>
<dbReference type="Pfam" id="PF01937">
    <property type="entry name" value="ARMT1-like_dom"/>
    <property type="match status" value="1"/>
</dbReference>
<accession>A0A1M7YHU8</accession>
<gene>
    <name evidence="2" type="ORF">SAMN02745220_04410</name>
</gene>
<dbReference type="RefSeq" id="WP_073615820.1">
    <property type="nucleotide sequence ID" value="NZ_FRFE01000032.1"/>
</dbReference>
<dbReference type="OrthoDB" id="9796465at2"/>
<dbReference type="SUPFAM" id="SSF111321">
    <property type="entry name" value="AF1104-like"/>
    <property type="match status" value="1"/>
</dbReference>
<dbReference type="InterPro" id="IPR036075">
    <property type="entry name" value="ARMT-1-like_metal-bd_sf"/>
</dbReference>
<protein>
    <recommendedName>
        <fullName evidence="1">Damage-control phosphatase ARMT1-like metal-binding domain-containing protein</fullName>
    </recommendedName>
</protein>
<dbReference type="InterPro" id="IPR002791">
    <property type="entry name" value="ARMT1-like_metal-bd"/>
</dbReference>
<dbReference type="EMBL" id="FRFE01000032">
    <property type="protein sequence ID" value="SHO52200.1"/>
    <property type="molecule type" value="Genomic_DNA"/>
</dbReference>
<feature type="domain" description="Damage-control phosphatase ARMT1-like metal-binding" evidence="1">
    <location>
        <begin position="3"/>
        <end position="273"/>
    </location>
</feature>
<reference evidence="2 3" key="1">
    <citation type="submission" date="2016-12" db="EMBL/GenBank/DDBJ databases">
        <authorList>
            <person name="Song W.-J."/>
            <person name="Kurnit D.M."/>
        </authorList>
    </citation>
    <scope>NUCLEOTIDE SEQUENCE [LARGE SCALE GENOMIC DNA]</scope>
    <source>
        <strain evidence="2 3">DSM 18488</strain>
    </source>
</reference>
<evidence type="ECO:0000259" key="1">
    <source>
        <dbReference type="Pfam" id="PF01937"/>
    </source>
</evidence>
<evidence type="ECO:0000313" key="3">
    <source>
        <dbReference type="Proteomes" id="UP000184603"/>
    </source>
</evidence>
<name>A0A1M7YHU8_9BACT</name>
<dbReference type="Gene3D" id="1.10.285.20">
    <property type="entry name" value="Uncharacterised protein PF01937, DUF89, domain 2"/>
    <property type="match status" value="1"/>
</dbReference>
<dbReference type="InterPro" id="IPR014444">
    <property type="entry name" value="PH1575-like"/>
</dbReference>
<dbReference type="PIRSF" id="PIRSF006593">
    <property type="entry name" value="UCP006593"/>
    <property type="match status" value="1"/>
</dbReference>
<evidence type="ECO:0000313" key="2">
    <source>
        <dbReference type="EMBL" id="SHO52200.1"/>
    </source>
</evidence>
<dbReference type="STRING" id="1121416.SAMN02745220_04410"/>
<keyword evidence="3" id="KW-1185">Reference proteome</keyword>
<sequence>MRTAPDCLPCFLQQALRVARLNGCGQKQEIEVMRAVAALLPECDFLESPPVNAIQVYGTIAEITGCRDPYLNVKQIENDRALQALPVLKEEIVAAPQPLMAAIGFAIAANIIDYGAASRFDVAGTFAKCREMQFAIDHRQRLLAAVEGLRPGASVLYLADNCGEIIYDSLVVELLNRAGLDVTVVVRGAPIINDALLADAEQAGIGTYARIITNGTACPGTPLMLCSGDFRRRFREADLVISKGQGNFETLSEAEREIFFLLTVKCKVVAAHVSELVGGAEKLAGNGELVVYHQPGGSGEKRYS</sequence>
<dbReference type="Proteomes" id="UP000184603">
    <property type="component" value="Unassembled WGS sequence"/>
</dbReference>
<organism evidence="2 3">
    <name type="scientific">Desulfopila aestuarii DSM 18488</name>
    <dbReference type="NCBI Taxonomy" id="1121416"/>
    <lineage>
        <taxon>Bacteria</taxon>
        <taxon>Pseudomonadati</taxon>
        <taxon>Thermodesulfobacteriota</taxon>
        <taxon>Desulfobulbia</taxon>
        <taxon>Desulfobulbales</taxon>
        <taxon>Desulfocapsaceae</taxon>
        <taxon>Desulfopila</taxon>
    </lineage>
</organism>
<dbReference type="Gene3D" id="3.40.50.10880">
    <property type="entry name" value="Uncharacterised protein PF01937, DUF89, domain 3"/>
    <property type="match status" value="1"/>
</dbReference>